<feature type="transmembrane region" description="Helical" evidence="2">
    <location>
        <begin position="288"/>
        <end position="310"/>
    </location>
</feature>
<feature type="transmembrane region" description="Helical" evidence="2">
    <location>
        <begin position="20"/>
        <end position="38"/>
    </location>
</feature>
<dbReference type="InterPro" id="IPR002656">
    <property type="entry name" value="Acyl_transf_3_dom"/>
</dbReference>
<evidence type="ECO:0000313" key="5">
    <source>
        <dbReference type="Proteomes" id="UP000781958"/>
    </source>
</evidence>
<accession>A0ABS4SKV9</accession>
<evidence type="ECO:0000313" key="4">
    <source>
        <dbReference type="EMBL" id="MBP2293181.1"/>
    </source>
</evidence>
<gene>
    <name evidence="4" type="ORF">J2851_002963</name>
</gene>
<feature type="transmembrane region" description="Helical" evidence="2">
    <location>
        <begin position="146"/>
        <end position="168"/>
    </location>
</feature>
<comment type="caution">
    <text evidence="4">The sequence shown here is derived from an EMBL/GenBank/DDBJ whole genome shotgun (WGS) entry which is preliminary data.</text>
</comment>
<dbReference type="Pfam" id="PF01757">
    <property type="entry name" value="Acyl_transf_3"/>
    <property type="match status" value="1"/>
</dbReference>
<feature type="transmembrane region" description="Helical" evidence="2">
    <location>
        <begin position="98"/>
        <end position="116"/>
    </location>
</feature>
<keyword evidence="4" id="KW-0808">Transferase</keyword>
<dbReference type="EC" id="2.1.-.-" evidence="4"/>
<feature type="transmembrane region" description="Helical" evidence="2">
    <location>
        <begin position="58"/>
        <end position="78"/>
    </location>
</feature>
<dbReference type="InterPro" id="IPR050623">
    <property type="entry name" value="Glucan_succinyl_AcylTrfase"/>
</dbReference>
<keyword evidence="2" id="KW-1133">Transmembrane helix</keyword>
<feature type="domain" description="Acyltransferase 3" evidence="3">
    <location>
        <begin position="16"/>
        <end position="367"/>
    </location>
</feature>
<feature type="transmembrane region" description="Helical" evidence="2">
    <location>
        <begin position="189"/>
        <end position="206"/>
    </location>
</feature>
<evidence type="ECO:0000256" key="2">
    <source>
        <dbReference type="SAM" id="Phobius"/>
    </source>
</evidence>
<sequence>MADGTPAKTRGGVRDHSLDAARSLLMILGVPYHAALIYTPDYHWLIDSPDTIPGIGLFAEFIHSFRMPAFFLISGLLIARSLRKHGPTTVLRSRATRLLVPLIAVAATFNVLQLWLSTLSADPGLTLAAFLTRTLPDAFWSGGLTYHLWFLVELFACMVLLCLLYPVATRLYAVLRARTPWLARLVEAGDGWLPPVLLGVMLVGTMGFDNISPLLLEPVPPTTSSALSTAISASFFLVGVYIAHLAGGPARFASTSWTVVALYALCFLGQVGLDHVQKPMALRVLDQVLRAVCAWSAFRLLLGLALAWFARENRGVRALSQASYSIYLLHHAVVVVAGFALLAVPWKPGVEFLLIAALGLLVPLAFHHAAVRRSPVLRFLLNGAPPGKAPQNGNTPQAVGATPASRSCPAGRLPG</sequence>
<keyword evidence="5" id="KW-1185">Reference proteome</keyword>
<dbReference type="PANTHER" id="PTHR36927">
    <property type="entry name" value="BLR4337 PROTEIN"/>
    <property type="match status" value="1"/>
</dbReference>
<feature type="transmembrane region" description="Helical" evidence="2">
    <location>
        <begin position="352"/>
        <end position="371"/>
    </location>
</feature>
<feature type="region of interest" description="Disordered" evidence="1">
    <location>
        <begin position="387"/>
        <end position="415"/>
    </location>
</feature>
<feature type="transmembrane region" description="Helical" evidence="2">
    <location>
        <begin position="226"/>
        <end position="243"/>
    </location>
</feature>
<dbReference type="PANTHER" id="PTHR36927:SF1">
    <property type="entry name" value="MDO-LIKE PROTEIN"/>
    <property type="match status" value="1"/>
</dbReference>
<evidence type="ECO:0000259" key="3">
    <source>
        <dbReference type="Pfam" id="PF01757"/>
    </source>
</evidence>
<protein>
    <submittedName>
        <fullName evidence="4">Glucan biosynthesis protein C</fullName>
        <ecNumber evidence="4">2.1.-.-</ecNumber>
    </submittedName>
</protein>
<dbReference type="RefSeq" id="WP_209767027.1">
    <property type="nucleotide sequence ID" value="NZ_JAGINP010000009.1"/>
</dbReference>
<dbReference type="GO" id="GO:0016740">
    <property type="term" value="F:transferase activity"/>
    <property type="evidence" value="ECO:0007669"/>
    <property type="project" value="UniProtKB-KW"/>
</dbReference>
<name>A0ABS4SKV9_9PROT</name>
<keyword evidence="2" id="KW-0472">Membrane</keyword>
<feature type="transmembrane region" description="Helical" evidence="2">
    <location>
        <begin position="322"/>
        <end position="346"/>
    </location>
</feature>
<feature type="transmembrane region" description="Helical" evidence="2">
    <location>
        <begin position="255"/>
        <end position="273"/>
    </location>
</feature>
<reference evidence="4 5" key="1">
    <citation type="submission" date="2021-03" db="EMBL/GenBank/DDBJ databases">
        <title>Genomic Encyclopedia of Type Strains, Phase III (KMG-III): the genomes of soil and plant-associated and newly described type strains.</title>
        <authorList>
            <person name="Whitman W."/>
        </authorList>
    </citation>
    <scope>NUCLEOTIDE SEQUENCE [LARGE SCALE GENOMIC DNA]</scope>
    <source>
        <strain evidence="4 5">IMMIB AFH-6</strain>
    </source>
</reference>
<dbReference type="Proteomes" id="UP000781958">
    <property type="component" value="Unassembled WGS sequence"/>
</dbReference>
<dbReference type="EMBL" id="JAGINP010000009">
    <property type="protein sequence ID" value="MBP2293181.1"/>
    <property type="molecule type" value="Genomic_DNA"/>
</dbReference>
<evidence type="ECO:0000256" key="1">
    <source>
        <dbReference type="SAM" id="MobiDB-lite"/>
    </source>
</evidence>
<proteinExistence type="predicted"/>
<keyword evidence="2" id="KW-0812">Transmembrane</keyword>
<organism evidence="4 5">
    <name type="scientific">Azospirillum rugosum</name>
    <dbReference type="NCBI Taxonomy" id="416170"/>
    <lineage>
        <taxon>Bacteria</taxon>
        <taxon>Pseudomonadati</taxon>
        <taxon>Pseudomonadota</taxon>
        <taxon>Alphaproteobacteria</taxon>
        <taxon>Rhodospirillales</taxon>
        <taxon>Azospirillaceae</taxon>
        <taxon>Azospirillum</taxon>
    </lineage>
</organism>